<accession>A0A0R0CVV1</accession>
<reference evidence="2 3" key="1">
    <citation type="submission" date="2015-05" db="EMBL/GenBank/DDBJ databases">
        <title>Genome sequencing and analysis of members of genus Stenotrophomonas.</title>
        <authorList>
            <person name="Patil P.P."/>
            <person name="Midha S."/>
            <person name="Patil P.B."/>
        </authorList>
    </citation>
    <scope>NUCLEOTIDE SEQUENCE [LARGE SCALE GENOMIC DNA]</scope>
    <source>
        <strain evidence="2 3">DSM 18941</strain>
    </source>
</reference>
<dbReference type="InterPro" id="IPR001173">
    <property type="entry name" value="Glyco_trans_2-like"/>
</dbReference>
<dbReference type="GO" id="GO:0044010">
    <property type="term" value="P:single-species biofilm formation"/>
    <property type="evidence" value="ECO:0007669"/>
    <property type="project" value="TreeGrafter"/>
</dbReference>
<dbReference type="OrthoDB" id="9790005at2"/>
<sequence>MARPRVALIIPVRNGEPHMARMLPALRAQSLQPDELLIIDSASTDGSVARWREYGARVVEIDPRDFNHGGTRRLAAGMVDADVLIYMTQDAIPVPPHALQALVDGLYAAEDVGVAYGRQLPHPEAGVLARHARAFNYPSQGRIKRSSDAAELGIKTCFSSDAFCAYRADLLAAIGGFPQDAIGTEDTHVAARMLLAGHAVNYVAAAEAWHSHDYTIVEELKRYFDIGVFYSRERWIRQNFGGAGGEGGRFVRSELQALRHAGALSAMPGALLRTAAKFIGYRLGHMERHLPLGLKRRIGMFTGYWSKS</sequence>
<dbReference type="AlphaFoldDB" id="A0A0R0CVV1"/>
<dbReference type="EMBL" id="LDJJ01000017">
    <property type="protein sequence ID" value="KRG69427.1"/>
    <property type="molecule type" value="Genomic_DNA"/>
</dbReference>
<dbReference type="CDD" id="cd00761">
    <property type="entry name" value="Glyco_tranf_GTA_type"/>
    <property type="match status" value="1"/>
</dbReference>
<dbReference type="PANTHER" id="PTHR43685:SF13">
    <property type="entry name" value="O ANTIGEN BIOSYNTHESIS RHAMNOSYLTRANSFERASE RFBN"/>
    <property type="match status" value="1"/>
</dbReference>
<feature type="domain" description="Glycosyltransferase 2-like" evidence="1">
    <location>
        <begin position="8"/>
        <end position="173"/>
    </location>
</feature>
<keyword evidence="2" id="KW-0808">Transferase</keyword>
<protein>
    <submittedName>
        <fullName evidence="2">Glycosyl transferase</fullName>
    </submittedName>
</protein>
<name>A0A0R0CVV1_9GAMM</name>
<dbReference type="Proteomes" id="UP000051863">
    <property type="component" value="Unassembled WGS sequence"/>
</dbReference>
<dbReference type="PANTHER" id="PTHR43685">
    <property type="entry name" value="GLYCOSYLTRANSFERASE"/>
    <property type="match status" value="1"/>
</dbReference>
<evidence type="ECO:0000313" key="3">
    <source>
        <dbReference type="Proteomes" id="UP000051863"/>
    </source>
</evidence>
<evidence type="ECO:0000259" key="1">
    <source>
        <dbReference type="Pfam" id="PF00535"/>
    </source>
</evidence>
<gene>
    <name evidence="2" type="ORF">ABB27_06110</name>
</gene>
<keyword evidence="3" id="KW-1185">Reference proteome</keyword>
<dbReference type="GO" id="GO:0016740">
    <property type="term" value="F:transferase activity"/>
    <property type="evidence" value="ECO:0007669"/>
    <property type="project" value="UniProtKB-KW"/>
</dbReference>
<dbReference type="InterPro" id="IPR029044">
    <property type="entry name" value="Nucleotide-diphossugar_trans"/>
</dbReference>
<dbReference type="Gene3D" id="3.90.550.10">
    <property type="entry name" value="Spore Coat Polysaccharide Biosynthesis Protein SpsA, Chain A"/>
    <property type="match status" value="1"/>
</dbReference>
<comment type="caution">
    <text evidence="2">The sequence shown here is derived from an EMBL/GenBank/DDBJ whole genome shotgun (WGS) entry which is preliminary data.</text>
</comment>
<evidence type="ECO:0000313" key="2">
    <source>
        <dbReference type="EMBL" id="KRG69427.1"/>
    </source>
</evidence>
<dbReference type="Pfam" id="PF00535">
    <property type="entry name" value="Glycos_transf_2"/>
    <property type="match status" value="1"/>
</dbReference>
<organism evidence="2 3">
    <name type="scientific">Stenotrophomonas terrae</name>
    <dbReference type="NCBI Taxonomy" id="405446"/>
    <lineage>
        <taxon>Bacteria</taxon>
        <taxon>Pseudomonadati</taxon>
        <taxon>Pseudomonadota</taxon>
        <taxon>Gammaproteobacteria</taxon>
        <taxon>Lysobacterales</taxon>
        <taxon>Lysobacteraceae</taxon>
        <taxon>Stenotrophomonas</taxon>
    </lineage>
</organism>
<dbReference type="InterPro" id="IPR050834">
    <property type="entry name" value="Glycosyltransf_2"/>
</dbReference>
<dbReference type="SUPFAM" id="SSF53448">
    <property type="entry name" value="Nucleotide-diphospho-sugar transferases"/>
    <property type="match status" value="1"/>
</dbReference>
<dbReference type="PATRIC" id="fig|405446.3.peg.551"/>
<dbReference type="RefSeq" id="WP_057627369.1">
    <property type="nucleotide sequence ID" value="NZ_LDJJ01000017.1"/>
</dbReference>
<proteinExistence type="predicted"/>